<dbReference type="Pfam" id="PF07859">
    <property type="entry name" value="Abhydrolase_3"/>
    <property type="match status" value="1"/>
</dbReference>
<dbReference type="InterPro" id="IPR050466">
    <property type="entry name" value="Carboxylest/Gibb_receptor"/>
</dbReference>
<sequence>MTTTTVRPTPQPAATGAAPTPASLPHRGPALRRKTADKVRPIDLAALVDVRDLTVPGGPVGQTWLRIFRPGDTTAPVPVVMYIHGHSAVFGNARTRRLASKLATDLQAAIVVVDYSLSPTARYPVAIEENYAATAWVAEHGDEHALDGTRIALAADPAGADMADEMMLMADKRDGPTLAAHVLLSFRTTAALRAALAA</sequence>
<dbReference type="EMBL" id="JAATVY010000036">
    <property type="protein sequence ID" value="NJC73757.1"/>
    <property type="molecule type" value="Genomic_DNA"/>
</dbReference>
<proteinExistence type="predicted"/>
<dbReference type="PANTHER" id="PTHR23024:SF24">
    <property type="entry name" value="ALPHA_BETA HYDROLASE FOLD-3 DOMAIN-CONTAINING PROTEIN"/>
    <property type="match status" value="1"/>
</dbReference>
<reference evidence="3 4" key="1">
    <citation type="submission" date="2020-03" db="EMBL/GenBank/DDBJ databases">
        <title>WGS of the type strain of Planosporangium spp.</title>
        <authorList>
            <person name="Thawai C."/>
        </authorList>
    </citation>
    <scope>NUCLEOTIDE SEQUENCE [LARGE SCALE GENOMIC DNA]</scope>
    <source>
        <strain evidence="3 4">TBRC 5610</strain>
    </source>
</reference>
<dbReference type="SUPFAM" id="SSF53474">
    <property type="entry name" value="alpha/beta-Hydrolases"/>
    <property type="match status" value="1"/>
</dbReference>
<organism evidence="3 4">
    <name type="scientific">Planosporangium thailandense</name>
    <dbReference type="NCBI Taxonomy" id="765197"/>
    <lineage>
        <taxon>Bacteria</taxon>
        <taxon>Bacillati</taxon>
        <taxon>Actinomycetota</taxon>
        <taxon>Actinomycetes</taxon>
        <taxon>Micromonosporales</taxon>
        <taxon>Micromonosporaceae</taxon>
        <taxon>Planosporangium</taxon>
    </lineage>
</organism>
<dbReference type="RefSeq" id="WP_167928662.1">
    <property type="nucleotide sequence ID" value="NZ_JAATVY010000036.1"/>
</dbReference>
<dbReference type="GO" id="GO:0016787">
    <property type="term" value="F:hydrolase activity"/>
    <property type="evidence" value="ECO:0007669"/>
    <property type="project" value="UniProtKB-KW"/>
</dbReference>
<dbReference type="InterPro" id="IPR013094">
    <property type="entry name" value="AB_hydrolase_3"/>
</dbReference>
<feature type="region of interest" description="Disordered" evidence="1">
    <location>
        <begin position="1"/>
        <end position="35"/>
    </location>
</feature>
<keyword evidence="4" id="KW-1185">Reference proteome</keyword>
<evidence type="ECO:0000313" key="3">
    <source>
        <dbReference type="EMBL" id="NJC73757.1"/>
    </source>
</evidence>
<protein>
    <submittedName>
        <fullName evidence="3">Alpha/beta hydrolase fold domain-containing protein</fullName>
    </submittedName>
</protein>
<dbReference type="PANTHER" id="PTHR23024">
    <property type="entry name" value="ARYLACETAMIDE DEACETYLASE"/>
    <property type="match status" value="1"/>
</dbReference>
<evidence type="ECO:0000259" key="2">
    <source>
        <dbReference type="Pfam" id="PF07859"/>
    </source>
</evidence>
<dbReference type="InterPro" id="IPR029058">
    <property type="entry name" value="AB_hydrolase_fold"/>
</dbReference>
<evidence type="ECO:0000313" key="4">
    <source>
        <dbReference type="Proteomes" id="UP000722989"/>
    </source>
</evidence>
<gene>
    <name evidence="3" type="ORF">HC031_29175</name>
</gene>
<dbReference type="Proteomes" id="UP000722989">
    <property type="component" value="Unassembled WGS sequence"/>
</dbReference>
<name>A0ABX0Y5S4_9ACTN</name>
<accession>A0ABX0Y5S4</accession>
<feature type="domain" description="Alpha/beta hydrolase fold-3" evidence="2">
    <location>
        <begin position="80"/>
        <end position="185"/>
    </location>
</feature>
<comment type="caution">
    <text evidence="3">The sequence shown here is derived from an EMBL/GenBank/DDBJ whole genome shotgun (WGS) entry which is preliminary data.</text>
</comment>
<dbReference type="Gene3D" id="3.40.50.1820">
    <property type="entry name" value="alpha/beta hydrolase"/>
    <property type="match status" value="1"/>
</dbReference>
<keyword evidence="3" id="KW-0378">Hydrolase</keyword>
<feature type="compositionally biased region" description="Low complexity" evidence="1">
    <location>
        <begin position="12"/>
        <end position="21"/>
    </location>
</feature>
<evidence type="ECO:0000256" key="1">
    <source>
        <dbReference type="SAM" id="MobiDB-lite"/>
    </source>
</evidence>